<gene>
    <name evidence="1" type="ORF">MGWOODY_XGa490</name>
</gene>
<evidence type="ECO:0008006" key="2">
    <source>
        <dbReference type="Google" id="ProtNLM"/>
    </source>
</evidence>
<dbReference type="SUPFAM" id="SSF53756">
    <property type="entry name" value="UDP-Glycosyltransferase/glycogen phosphorylase"/>
    <property type="match status" value="1"/>
</dbReference>
<dbReference type="InterPro" id="IPR053205">
    <property type="entry name" value="GHMP_kinase_L-arabinokinase"/>
</dbReference>
<organism evidence="1">
    <name type="scientific">hydrothermal vent metagenome</name>
    <dbReference type="NCBI Taxonomy" id="652676"/>
    <lineage>
        <taxon>unclassified sequences</taxon>
        <taxon>metagenomes</taxon>
        <taxon>ecological metagenomes</taxon>
    </lineage>
</organism>
<proteinExistence type="predicted"/>
<dbReference type="PANTHER" id="PTHR38134">
    <property type="entry name" value="SLR1395 PROTEIN"/>
    <property type="match status" value="1"/>
</dbReference>
<dbReference type="PANTHER" id="PTHR38134:SF2">
    <property type="entry name" value="GALACTOKINASE"/>
    <property type="match status" value="1"/>
</dbReference>
<dbReference type="Gene3D" id="3.40.50.2000">
    <property type="entry name" value="Glycogen Phosphorylase B"/>
    <property type="match status" value="1"/>
</dbReference>
<protein>
    <recommendedName>
        <fullName evidence="2">Glycosyl transferase family 28 C-terminal domain-containing protein</fullName>
    </recommendedName>
</protein>
<evidence type="ECO:0000313" key="1">
    <source>
        <dbReference type="EMBL" id="CUS51176.1"/>
    </source>
</evidence>
<accession>A0A160TRM2</accession>
<sequence>MVEQYSFRSVALFVTSHGFGHASRACAVAKALTDIRPEVRFEIFSSIPQWYFSGTLDDFRFHQLNCDIGLVQHDALNTDIPGTLEALADEIPFKSTQINALANKLTDTHCELVICDIAPMGIAVARAAGLPSVLIENFTWDWIYRSLAQGHPAFLTYADALEQVFTNAKVHIQTQPVCNPVSSAIHVNPIARSPRQNRDNTRKALGLQSKRSMVFLTMGGVPQEYPFVSRLHRDFSTIDFVIAGIEARKEWAAPNVRLLPANSSHYHPDLINAADAVIGKAGYSTIAEIYQSQVRFGYFVREDYPEMQALVNFLQHNTDGILLSAQDYMSGDWLSELENLLAVQPACRQQTLNGSLQVAQLVSELLST</sequence>
<dbReference type="EMBL" id="CZRL01000056">
    <property type="protein sequence ID" value="CUS51176.1"/>
    <property type="molecule type" value="Genomic_DNA"/>
</dbReference>
<reference evidence="1" key="1">
    <citation type="submission" date="2015-10" db="EMBL/GenBank/DDBJ databases">
        <authorList>
            <person name="Gilbert D.G."/>
        </authorList>
    </citation>
    <scope>NUCLEOTIDE SEQUENCE</scope>
</reference>
<dbReference type="AlphaFoldDB" id="A0A160TRM2"/>
<name>A0A160TRM2_9ZZZZ</name>